<gene>
    <name evidence="2" type="ORF">QO034_13545</name>
</gene>
<dbReference type="PANTHER" id="PTHR36057:SF1">
    <property type="entry name" value="LIPOPROTEIN LIPID ATTACHMENT SITE-LIKE PROTEIN, PUTATIVE (DUF1223)-RELATED"/>
    <property type="match status" value="1"/>
</dbReference>
<accession>A0ABT7FG71</accession>
<proteinExistence type="predicted"/>
<dbReference type="Pfam" id="PF06764">
    <property type="entry name" value="DUF1223"/>
    <property type="match status" value="1"/>
</dbReference>
<evidence type="ECO:0000313" key="3">
    <source>
        <dbReference type="Proteomes" id="UP001227126"/>
    </source>
</evidence>
<feature type="chain" id="PRO_5046233849" evidence="1">
    <location>
        <begin position="22"/>
        <end position="235"/>
    </location>
</feature>
<dbReference type="SUPFAM" id="SSF52833">
    <property type="entry name" value="Thioredoxin-like"/>
    <property type="match status" value="1"/>
</dbReference>
<sequence>MKLRAAASLAIWMILTSSLWADSTTSHPVVIELFTSQGCSSCPPADKLLHDLTGRPDVIPLALHVDYWDYIGWEDSFARAENTLRQRKYARAGGRKMIYTPQIIVNGQQDIAGGNAMKLADAIALHKAEPSRVSLRAGRDDDILSIQAETLAPVAAPLTVLVVRYTPLQSVTITRGENAGHTIDYANVVDEMTVVGHWDGGAPLSLSAQMGGSKPAAVLLQYPGPGAIVAAARVD</sequence>
<evidence type="ECO:0000256" key="1">
    <source>
        <dbReference type="SAM" id="SignalP"/>
    </source>
</evidence>
<dbReference type="Proteomes" id="UP001227126">
    <property type="component" value="Unassembled WGS sequence"/>
</dbReference>
<keyword evidence="3" id="KW-1185">Reference proteome</keyword>
<dbReference type="InterPro" id="IPR036249">
    <property type="entry name" value="Thioredoxin-like_sf"/>
</dbReference>
<dbReference type="RefSeq" id="WP_284486076.1">
    <property type="nucleotide sequence ID" value="NZ_JASNJE010000016.1"/>
</dbReference>
<reference evidence="2 3" key="1">
    <citation type="submission" date="2023-05" db="EMBL/GenBank/DDBJ databases">
        <title>Sedimentitalea sp. nov. JM2-8.</title>
        <authorList>
            <person name="Huang J."/>
        </authorList>
    </citation>
    <scope>NUCLEOTIDE SEQUENCE [LARGE SCALE GENOMIC DNA]</scope>
    <source>
        <strain evidence="2 3">JM2-8</strain>
    </source>
</reference>
<name>A0ABT7FG71_9RHOB</name>
<feature type="signal peptide" evidence="1">
    <location>
        <begin position="1"/>
        <end position="21"/>
    </location>
</feature>
<dbReference type="EMBL" id="JASNJE010000016">
    <property type="protein sequence ID" value="MDK3074141.1"/>
    <property type="molecule type" value="Genomic_DNA"/>
</dbReference>
<organism evidence="2 3">
    <name type="scientific">Sedimentitalea xiamensis</name>
    <dbReference type="NCBI Taxonomy" id="3050037"/>
    <lineage>
        <taxon>Bacteria</taxon>
        <taxon>Pseudomonadati</taxon>
        <taxon>Pseudomonadota</taxon>
        <taxon>Alphaproteobacteria</taxon>
        <taxon>Rhodobacterales</taxon>
        <taxon>Paracoccaceae</taxon>
        <taxon>Sedimentitalea</taxon>
    </lineage>
</organism>
<keyword evidence="1" id="KW-0732">Signal</keyword>
<dbReference type="InterPro" id="IPR010634">
    <property type="entry name" value="DUF1223"/>
</dbReference>
<comment type="caution">
    <text evidence="2">The sequence shown here is derived from an EMBL/GenBank/DDBJ whole genome shotgun (WGS) entry which is preliminary data.</text>
</comment>
<evidence type="ECO:0000313" key="2">
    <source>
        <dbReference type="EMBL" id="MDK3074141.1"/>
    </source>
</evidence>
<protein>
    <submittedName>
        <fullName evidence="2">DUF1223 domain-containing protein</fullName>
    </submittedName>
</protein>
<dbReference type="PANTHER" id="PTHR36057">
    <property type="match status" value="1"/>
</dbReference>